<feature type="domain" description="Glycosyltransferase 2-like" evidence="3">
    <location>
        <begin position="5"/>
        <end position="135"/>
    </location>
</feature>
<evidence type="ECO:0000259" key="3">
    <source>
        <dbReference type="Pfam" id="PF00535"/>
    </source>
</evidence>
<name>D0BNX6_9LACT</name>
<dbReference type="InterPro" id="IPR029044">
    <property type="entry name" value="Nucleotide-diphossugar_trans"/>
</dbReference>
<keyword evidence="5" id="KW-1185">Reference proteome</keyword>
<dbReference type="eggNOG" id="COG0463">
    <property type="taxonomic scope" value="Bacteria"/>
</dbReference>
<accession>D0BNX6</accession>
<dbReference type="AlphaFoldDB" id="D0BNX6"/>
<dbReference type="SUPFAM" id="SSF53448">
    <property type="entry name" value="Nucleotide-diphospho-sugar transferases"/>
    <property type="match status" value="1"/>
</dbReference>
<dbReference type="InterPro" id="IPR001173">
    <property type="entry name" value="Glyco_trans_2-like"/>
</dbReference>
<organism evidence="4 5">
    <name type="scientific">Granulicatella elegans ATCC 700633</name>
    <dbReference type="NCBI Taxonomy" id="626369"/>
    <lineage>
        <taxon>Bacteria</taxon>
        <taxon>Bacillati</taxon>
        <taxon>Bacillota</taxon>
        <taxon>Bacilli</taxon>
        <taxon>Lactobacillales</taxon>
        <taxon>Carnobacteriaceae</taxon>
        <taxon>Granulicatella</taxon>
    </lineage>
</organism>
<evidence type="ECO:0000256" key="1">
    <source>
        <dbReference type="ARBA" id="ARBA00022676"/>
    </source>
</evidence>
<evidence type="ECO:0000256" key="2">
    <source>
        <dbReference type="ARBA" id="ARBA00022679"/>
    </source>
</evidence>
<protein>
    <recommendedName>
        <fullName evidence="3">Glycosyltransferase 2-like domain-containing protein</fullName>
    </recommendedName>
</protein>
<gene>
    <name evidence="4" type="ORF">HMPREF0446_01661</name>
</gene>
<dbReference type="EMBL" id="ACRF02000004">
    <property type="protein sequence ID" value="EEW92255.1"/>
    <property type="molecule type" value="Genomic_DNA"/>
</dbReference>
<dbReference type="HOGENOM" id="CLU_025996_1_1_9"/>
<dbReference type="Pfam" id="PF00535">
    <property type="entry name" value="Glycos_transf_2"/>
    <property type="match status" value="1"/>
</dbReference>
<dbReference type="RefSeq" id="WP_006703937.1">
    <property type="nucleotide sequence ID" value="NZ_KI391971.1"/>
</dbReference>
<comment type="caution">
    <text evidence="4">The sequence shown here is derived from an EMBL/GenBank/DDBJ whole genome shotgun (WGS) entry which is preliminary data.</text>
</comment>
<keyword evidence="2" id="KW-0808">Transferase</keyword>
<evidence type="ECO:0000313" key="5">
    <source>
        <dbReference type="Proteomes" id="UP000002939"/>
    </source>
</evidence>
<dbReference type="CDD" id="cd00761">
    <property type="entry name" value="Glyco_tranf_GTA_type"/>
    <property type="match status" value="1"/>
</dbReference>
<sequence>MKLLTIAVPCYNSQEYMHYCIQSLVTGGDQVEVLIINDGSSDHTKNIAEKFEQQYPGIVRAISQENKGHGGAVNTGMQHATGKYFKVVDSDDWVDVRAYLKILEHLQQLEDAQEEVDVVITNFVYEKEQARRKKIMRYQSSFPENKVFTWEDAKPLRKGKYMMMHSLMYRLDILKQSKLQLPEHTFYVDNLFVFIPLQYCKKLYYINVDFYRYFIGREDQSVNEQVMIRRIDQQIRVNQLLMEAYHSDWEFPKVLNDYLLNHLEITTLISCALLNKAGTQEHQEKKKALLETLKETNLTVYKEIRKNVISKIAMNNNEPARQMSNLIYTVTQKIVGFN</sequence>
<dbReference type="PANTHER" id="PTHR22916:SF51">
    <property type="entry name" value="GLYCOSYLTRANSFERASE EPSH-RELATED"/>
    <property type="match status" value="1"/>
</dbReference>
<evidence type="ECO:0000313" key="4">
    <source>
        <dbReference type="EMBL" id="EEW92255.1"/>
    </source>
</evidence>
<reference evidence="4" key="2">
    <citation type="submission" date="2011-10" db="EMBL/GenBank/DDBJ databases">
        <title>The Genome Sequence of Granulicatella elegans ATCC 700633.</title>
        <authorList>
            <consortium name="The Broad Institute Genome Sequencing Platform"/>
            <consortium name="The Broad Institute Genome Sequencing Center for Infectious Disease"/>
            <person name="Earl A."/>
            <person name="Ward D."/>
            <person name="Feldgarden M."/>
            <person name="Gevers D."/>
            <person name="Sibley C.D."/>
            <person name="Field T.R."/>
            <person name="Grinwis M."/>
            <person name="Eshaghurshan C.S."/>
            <person name="Surette M.G."/>
            <person name="Young S.K."/>
            <person name="Zeng Q."/>
            <person name="Gargeya S."/>
            <person name="Fitzgerald M."/>
            <person name="Haas B."/>
            <person name="Abouelleil A."/>
            <person name="Alvarado L."/>
            <person name="Arachchi H.M."/>
            <person name="Berlin A."/>
            <person name="Brown A."/>
            <person name="Chapman S.B."/>
            <person name="Chen Z."/>
            <person name="Dunbar C."/>
            <person name="Freedman E."/>
            <person name="Gearin G."/>
            <person name="Goldberg J."/>
            <person name="Griggs A."/>
            <person name="Gujja S."/>
            <person name="Heiman D."/>
            <person name="Howarth C."/>
            <person name="Larson L."/>
            <person name="Lui A."/>
            <person name="MacDonald P.J.P."/>
            <person name="Montmayeur A."/>
            <person name="Murphy C."/>
            <person name="Neiman D."/>
            <person name="Pearson M."/>
            <person name="Priest M."/>
            <person name="Roberts A."/>
            <person name="Saif S."/>
            <person name="Shea T."/>
            <person name="Shenoy N."/>
            <person name="Sisk P."/>
            <person name="Stolte C."/>
            <person name="Sykes S."/>
            <person name="Wortman J."/>
            <person name="Nusbaum C."/>
            <person name="Birren B."/>
        </authorList>
    </citation>
    <scope>NUCLEOTIDE SEQUENCE [LARGE SCALE GENOMIC DNA]</scope>
    <source>
        <strain evidence="4">ATCC 700633</strain>
    </source>
</reference>
<dbReference type="PANTHER" id="PTHR22916">
    <property type="entry name" value="GLYCOSYLTRANSFERASE"/>
    <property type="match status" value="1"/>
</dbReference>
<dbReference type="Gene3D" id="3.90.550.10">
    <property type="entry name" value="Spore Coat Polysaccharide Biosynthesis Protein SpsA, Chain A"/>
    <property type="match status" value="1"/>
</dbReference>
<dbReference type="Proteomes" id="UP000002939">
    <property type="component" value="Unassembled WGS sequence"/>
</dbReference>
<proteinExistence type="predicted"/>
<dbReference type="OrthoDB" id="8773442at2"/>
<dbReference type="GO" id="GO:0016757">
    <property type="term" value="F:glycosyltransferase activity"/>
    <property type="evidence" value="ECO:0007669"/>
    <property type="project" value="UniProtKB-KW"/>
</dbReference>
<reference evidence="4" key="1">
    <citation type="submission" date="2009-09" db="EMBL/GenBank/DDBJ databases">
        <authorList>
            <consortium name="The Broad Institute Genome Sequencing Platform"/>
            <person name="Ward D."/>
            <person name="Feldgarden M."/>
            <person name="Earl A."/>
            <person name="Young S.K."/>
            <person name="Zeng Q."/>
            <person name="Koehrsen M."/>
            <person name="Alvarado L."/>
            <person name="Berlin A."/>
            <person name="Bochicchio J."/>
            <person name="Borenstein D."/>
            <person name="Chapman S.B."/>
            <person name="Chen Z."/>
            <person name="Engels R."/>
            <person name="Freedman E."/>
            <person name="Gellesch M."/>
            <person name="Goldberg J."/>
            <person name="Griggs A."/>
            <person name="Gujja S."/>
            <person name="Heilman E."/>
            <person name="Heiman D."/>
            <person name="Hepburn T."/>
            <person name="Howarth C."/>
            <person name="Jen D."/>
            <person name="Larson L."/>
            <person name="Lewis B."/>
            <person name="Mehta T."/>
            <person name="Park D."/>
            <person name="Pearson M."/>
            <person name="Roberts A."/>
            <person name="Saif S."/>
            <person name="Shea T."/>
            <person name="Shenoy N."/>
            <person name="Sisk P."/>
            <person name="Stolte C."/>
            <person name="Sykes S."/>
            <person name="Thomson T."/>
            <person name="Walk T."/>
            <person name="White J."/>
            <person name="Yandava C."/>
            <person name="Sibley C.D."/>
            <person name="Field T.R."/>
            <person name="Grinwis M."/>
            <person name="Eshaghurshan C.S."/>
            <person name="Surette M.G."/>
            <person name="Haas B."/>
            <person name="Nusbaum C."/>
            <person name="Birren B."/>
        </authorList>
    </citation>
    <scope>NUCLEOTIDE SEQUENCE [LARGE SCALE GENOMIC DNA]</scope>
    <source>
        <strain evidence="4">ATCC 700633</strain>
    </source>
</reference>
<keyword evidence="1" id="KW-0328">Glycosyltransferase</keyword>
<dbReference type="STRING" id="626369.HMPREF0446_01661"/>